<dbReference type="GO" id="GO:0035721">
    <property type="term" value="P:intraciliary retrograde transport"/>
    <property type="evidence" value="ECO:0007669"/>
    <property type="project" value="InterPro"/>
</dbReference>
<dbReference type="InterPro" id="IPR001680">
    <property type="entry name" value="WD40_rpt"/>
</dbReference>
<dbReference type="SMART" id="SM00320">
    <property type="entry name" value="WD40"/>
    <property type="match status" value="3"/>
</dbReference>
<dbReference type="InterPro" id="IPR036322">
    <property type="entry name" value="WD40_repeat_dom_sf"/>
</dbReference>
<evidence type="ECO:0000259" key="4">
    <source>
        <dbReference type="Pfam" id="PF23389"/>
    </source>
</evidence>
<gene>
    <name evidence="5" type="ORF">ACHHYP_14944</name>
</gene>
<comment type="caution">
    <text evidence="5">The sequence shown here is derived from an EMBL/GenBank/DDBJ whole genome shotgun (WGS) entry which is preliminary data.</text>
</comment>
<dbReference type="PANTHER" id="PTHR14920:SF0">
    <property type="entry name" value="WD REPEAT DOMAIN 19"/>
    <property type="match status" value="1"/>
</dbReference>
<dbReference type="STRING" id="1202772.A0A1V9YC09"/>
<evidence type="ECO:0000256" key="3">
    <source>
        <dbReference type="SAM" id="Phobius"/>
    </source>
</evidence>
<keyword evidence="3" id="KW-1133">Transmembrane helix</keyword>
<keyword evidence="2" id="KW-0677">Repeat</keyword>
<dbReference type="GO" id="GO:0005929">
    <property type="term" value="C:cilium"/>
    <property type="evidence" value="ECO:0007669"/>
    <property type="project" value="TreeGrafter"/>
</dbReference>
<keyword evidence="3" id="KW-0472">Membrane</keyword>
<dbReference type="GO" id="GO:0030991">
    <property type="term" value="C:intraciliary transport particle A"/>
    <property type="evidence" value="ECO:0007669"/>
    <property type="project" value="TreeGrafter"/>
</dbReference>
<dbReference type="Gene3D" id="2.130.10.10">
    <property type="entry name" value="YVTN repeat-like/Quinoprotein amine dehydrogenase"/>
    <property type="match status" value="2"/>
</dbReference>
<sequence>MHVFFSVDQRHHGVGPVKYAWDPSGNFLASTGASRVVHIFNKAGELVDQVVPPSPSMCTHLEWSHKGSSGLLLAIAQANSATVLLWSAASQTTATVDIGVKEISLLKWNKPVPATPETDGSDEVLLAIGTSRGHVIFYEASAPAERPGLRSAMSKHKRKILCGDWNSQNEFAYGSEDRQITICDKDGATIDQVKIKAPPMSIQFGSREHGLIKHILSVNMGGQTILLYDLHEKDNALELAFQARYGTIVNYKWFGNGYIIAGFSSGYVVIISTHLNEIGQEQYCAKFHDDHLHAICYNEINGMVATCGDTCIKVVRMADWKEIAVEDLDRDATQFDDLNWTCDGRVLSVSCHNGWLHHFKLLHMEQSLHQSLLQDPASLLSTMGLLTASLQPFTPVVLALTSVALVLLVLFCLATLMHVDMAVLLYAMTGFTPVL</sequence>
<dbReference type="Pfam" id="PF23389">
    <property type="entry name" value="Beta-prop_WDR19_1st"/>
    <property type="match status" value="1"/>
</dbReference>
<feature type="domain" description="WDR19 first beta-propeller" evidence="4">
    <location>
        <begin position="18"/>
        <end position="354"/>
    </location>
</feature>
<dbReference type="InterPro" id="IPR015943">
    <property type="entry name" value="WD40/YVTN_repeat-like_dom_sf"/>
</dbReference>
<evidence type="ECO:0000256" key="2">
    <source>
        <dbReference type="ARBA" id="ARBA00022737"/>
    </source>
</evidence>
<evidence type="ECO:0000256" key="1">
    <source>
        <dbReference type="ARBA" id="ARBA00022574"/>
    </source>
</evidence>
<dbReference type="PANTHER" id="PTHR14920">
    <property type="entry name" value="OSMOTIC AVOIDANCE ABNORMAL PROTEIN 1/WD REPEAT MEMBRANE PROTEIN"/>
    <property type="match status" value="1"/>
</dbReference>
<keyword evidence="3" id="KW-0812">Transmembrane</keyword>
<keyword evidence="1" id="KW-0853">WD repeat</keyword>
<dbReference type="Proteomes" id="UP000243579">
    <property type="component" value="Unassembled WGS sequence"/>
</dbReference>
<organism evidence="5 6">
    <name type="scientific">Achlya hypogyna</name>
    <name type="common">Oomycete</name>
    <name type="synonym">Protoachlya hypogyna</name>
    <dbReference type="NCBI Taxonomy" id="1202772"/>
    <lineage>
        <taxon>Eukaryota</taxon>
        <taxon>Sar</taxon>
        <taxon>Stramenopiles</taxon>
        <taxon>Oomycota</taxon>
        <taxon>Saprolegniomycetes</taxon>
        <taxon>Saprolegniales</taxon>
        <taxon>Achlyaceae</taxon>
        <taxon>Achlya</taxon>
    </lineage>
</organism>
<accession>A0A1V9YC09</accession>
<dbReference type="GO" id="GO:0060271">
    <property type="term" value="P:cilium assembly"/>
    <property type="evidence" value="ECO:0007669"/>
    <property type="project" value="TreeGrafter"/>
</dbReference>
<dbReference type="OrthoDB" id="10250638at2759"/>
<proteinExistence type="predicted"/>
<dbReference type="AlphaFoldDB" id="A0A1V9YC09"/>
<dbReference type="InterPro" id="IPR040379">
    <property type="entry name" value="WDR19/dyf-2"/>
</dbReference>
<protein>
    <recommendedName>
        <fullName evidence="4">WDR19 first beta-propeller domain-containing protein</fullName>
    </recommendedName>
</protein>
<keyword evidence="6" id="KW-1185">Reference proteome</keyword>
<evidence type="ECO:0000313" key="5">
    <source>
        <dbReference type="EMBL" id="OQR83226.1"/>
    </source>
</evidence>
<name>A0A1V9YC09_ACHHY</name>
<dbReference type="InterPro" id="IPR057855">
    <property type="entry name" value="Beta-prop_WDR19_1st"/>
</dbReference>
<dbReference type="SUPFAM" id="SSF50978">
    <property type="entry name" value="WD40 repeat-like"/>
    <property type="match status" value="1"/>
</dbReference>
<evidence type="ECO:0000313" key="6">
    <source>
        <dbReference type="Proteomes" id="UP000243579"/>
    </source>
</evidence>
<dbReference type="EMBL" id="JNBR01002254">
    <property type="protein sequence ID" value="OQR83226.1"/>
    <property type="molecule type" value="Genomic_DNA"/>
</dbReference>
<feature type="transmembrane region" description="Helical" evidence="3">
    <location>
        <begin position="396"/>
        <end position="419"/>
    </location>
</feature>
<reference evidence="5 6" key="1">
    <citation type="journal article" date="2014" name="Genome Biol. Evol.">
        <title>The secreted proteins of Achlya hypogyna and Thraustotheca clavata identify the ancestral oomycete secretome and reveal gene acquisitions by horizontal gene transfer.</title>
        <authorList>
            <person name="Misner I."/>
            <person name="Blouin N."/>
            <person name="Leonard G."/>
            <person name="Richards T.A."/>
            <person name="Lane C.E."/>
        </authorList>
    </citation>
    <scope>NUCLEOTIDE SEQUENCE [LARGE SCALE GENOMIC DNA]</scope>
    <source>
        <strain evidence="5 6">ATCC 48635</strain>
    </source>
</reference>